<comment type="caution">
    <text evidence="6">The sequence shown here is derived from an EMBL/GenBank/DDBJ whole genome shotgun (WGS) entry which is preliminary data.</text>
</comment>
<dbReference type="Gene3D" id="3.40.50.150">
    <property type="entry name" value="Vaccinia Virus protein VP39"/>
    <property type="match status" value="1"/>
</dbReference>
<protein>
    <submittedName>
        <fullName evidence="6">Spermidine synthase</fullName>
    </submittedName>
</protein>
<dbReference type="RefSeq" id="WP_209466914.1">
    <property type="nucleotide sequence ID" value="NZ_JAGGLG010000017.1"/>
</dbReference>
<organism evidence="6 7">
    <name type="scientific">Symbiobacterium terraclitae</name>
    <dbReference type="NCBI Taxonomy" id="557451"/>
    <lineage>
        <taxon>Bacteria</taxon>
        <taxon>Bacillati</taxon>
        <taxon>Bacillota</taxon>
        <taxon>Clostridia</taxon>
        <taxon>Eubacteriales</taxon>
        <taxon>Symbiobacteriaceae</taxon>
        <taxon>Symbiobacterium</taxon>
    </lineage>
</organism>
<reference evidence="6 7" key="1">
    <citation type="submission" date="2021-03" db="EMBL/GenBank/DDBJ databases">
        <title>Genomic Encyclopedia of Type Strains, Phase IV (KMG-IV): sequencing the most valuable type-strain genomes for metagenomic binning, comparative biology and taxonomic classification.</title>
        <authorList>
            <person name="Goeker M."/>
        </authorList>
    </citation>
    <scope>NUCLEOTIDE SEQUENCE [LARGE SCALE GENOMIC DNA]</scope>
    <source>
        <strain evidence="6 7">DSM 27138</strain>
    </source>
</reference>
<dbReference type="PANTHER" id="PTHR43317">
    <property type="entry name" value="THERMOSPERMINE SYNTHASE ACAULIS5"/>
    <property type="match status" value="1"/>
</dbReference>
<dbReference type="CDD" id="cd02440">
    <property type="entry name" value="AdoMet_MTases"/>
    <property type="match status" value="1"/>
</dbReference>
<evidence type="ECO:0000256" key="2">
    <source>
        <dbReference type="ARBA" id="ARBA00022679"/>
    </source>
</evidence>
<gene>
    <name evidence="6" type="ORF">J2Z79_002204</name>
</gene>
<name>A0ABS4JTC9_9FIRM</name>
<evidence type="ECO:0000256" key="4">
    <source>
        <dbReference type="PROSITE-ProRule" id="PRU00354"/>
    </source>
</evidence>
<evidence type="ECO:0000313" key="6">
    <source>
        <dbReference type="EMBL" id="MBP2018789.1"/>
    </source>
</evidence>
<dbReference type="InterPro" id="IPR029063">
    <property type="entry name" value="SAM-dependent_MTases_sf"/>
</dbReference>
<keyword evidence="3 4" id="KW-0620">Polyamine biosynthesis</keyword>
<keyword evidence="2 4" id="KW-0808">Transferase</keyword>
<dbReference type="PANTHER" id="PTHR43317:SF3">
    <property type="entry name" value="BLR2883 PROTEIN"/>
    <property type="match status" value="1"/>
</dbReference>
<keyword evidence="7" id="KW-1185">Reference proteome</keyword>
<dbReference type="SUPFAM" id="SSF53335">
    <property type="entry name" value="S-adenosyl-L-methionine-dependent methyltransferases"/>
    <property type="match status" value="1"/>
</dbReference>
<dbReference type="Pfam" id="PF01564">
    <property type="entry name" value="Spermine_synth"/>
    <property type="match status" value="1"/>
</dbReference>
<accession>A0ABS4JTC9</accession>
<feature type="domain" description="PABS" evidence="5">
    <location>
        <begin position="1"/>
        <end position="231"/>
    </location>
</feature>
<proteinExistence type="inferred from homology"/>
<dbReference type="PROSITE" id="PS51006">
    <property type="entry name" value="PABS_2"/>
    <property type="match status" value="1"/>
</dbReference>
<sequence length="231" mass="25449">MYERPSVIERAVTPRGEIQLQRRGEHYEVISNGCFLMATYNGESERALVDLALRRHPGIRRVLVGGLGVGYTLRAALDAPGVERVTVVEIEPKVVEWNRGPLAEVNGRALEDPRTRLVVDDLARFLLGRPEPYDLVALDTDNGPEWTVFAGNQRLWSPEGLERLNRWLAPGGVLAFWSANPAPAFEALLRRRYREVAACAVGAALSDIDDVVYLARGPAGPADLEAPEPSC</sequence>
<evidence type="ECO:0000259" key="5">
    <source>
        <dbReference type="PROSITE" id="PS51006"/>
    </source>
</evidence>
<dbReference type="EMBL" id="JAGGLG010000017">
    <property type="protein sequence ID" value="MBP2018789.1"/>
    <property type="molecule type" value="Genomic_DNA"/>
</dbReference>
<dbReference type="InterPro" id="IPR030374">
    <property type="entry name" value="PABS"/>
</dbReference>
<feature type="active site" description="Proton acceptor" evidence="4">
    <location>
        <position position="139"/>
    </location>
</feature>
<dbReference type="Proteomes" id="UP001519289">
    <property type="component" value="Unassembled WGS sequence"/>
</dbReference>
<evidence type="ECO:0000256" key="3">
    <source>
        <dbReference type="ARBA" id="ARBA00023115"/>
    </source>
</evidence>
<evidence type="ECO:0000256" key="1">
    <source>
        <dbReference type="ARBA" id="ARBA00007867"/>
    </source>
</evidence>
<evidence type="ECO:0000313" key="7">
    <source>
        <dbReference type="Proteomes" id="UP001519289"/>
    </source>
</evidence>
<comment type="similarity">
    <text evidence="1">Belongs to the spermidine/spermine synthase family.</text>
</comment>